<dbReference type="Proteomes" id="UP001165542">
    <property type="component" value="Unassembled WGS sequence"/>
</dbReference>
<dbReference type="PRINTS" id="PR00313">
    <property type="entry name" value="CABNDNGRPT"/>
</dbReference>
<comment type="subcellular location">
    <subcellularLocation>
        <location evidence="1">Secreted</location>
    </subcellularLocation>
</comment>
<evidence type="ECO:0000256" key="3">
    <source>
        <dbReference type="ARBA" id="ARBA00022837"/>
    </source>
</evidence>
<dbReference type="Pfam" id="PF00092">
    <property type="entry name" value="VWA"/>
    <property type="match status" value="1"/>
</dbReference>
<dbReference type="PANTHER" id="PTHR38340">
    <property type="entry name" value="S-LAYER PROTEIN"/>
    <property type="match status" value="1"/>
</dbReference>
<dbReference type="Gene3D" id="3.40.50.410">
    <property type="entry name" value="von Willebrand factor, type A domain"/>
    <property type="match status" value="1"/>
</dbReference>
<dbReference type="Gene3D" id="2.150.10.10">
    <property type="entry name" value="Serralysin-like metalloprotease, C-terminal"/>
    <property type="match status" value="1"/>
</dbReference>
<comment type="caution">
    <text evidence="5">The sequence shown here is derived from an EMBL/GenBank/DDBJ whole genome shotgun (WGS) entry which is preliminary data.</text>
</comment>
<dbReference type="NCBIfam" id="TIGR03661">
    <property type="entry name" value="T1SS_VCA0849"/>
    <property type="match status" value="1"/>
</dbReference>
<evidence type="ECO:0000313" key="5">
    <source>
        <dbReference type="EMBL" id="MCS2609023.1"/>
    </source>
</evidence>
<evidence type="ECO:0000259" key="4">
    <source>
        <dbReference type="PROSITE" id="PS50234"/>
    </source>
</evidence>
<gene>
    <name evidence="5" type="ORF">LLY24_06785</name>
</gene>
<feature type="domain" description="VWFA" evidence="4">
    <location>
        <begin position="521"/>
        <end position="639"/>
    </location>
</feature>
<dbReference type="Pfam" id="PF16184">
    <property type="entry name" value="Cadherin_3"/>
    <property type="match status" value="1"/>
</dbReference>
<evidence type="ECO:0000256" key="1">
    <source>
        <dbReference type="ARBA" id="ARBA00004613"/>
    </source>
</evidence>
<dbReference type="InterPro" id="IPR036465">
    <property type="entry name" value="vWFA_dom_sf"/>
</dbReference>
<dbReference type="PANTHER" id="PTHR38340:SF1">
    <property type="entry name" value="S-LAYER PROTEIN"/>
    <property type="match status" value="1"/>
</dbReference>
<dbReference type="Pfam" id="PF00353">
    <property type="entry name" value="HemolysinCabind"/>
    <property type="match status" value="3"/>
</dbReference>
<reference evidence="5" key="1">
    <citation type="submission" date="2021-11" db="EMBL/GenBank/DDBJ databases">
        <title>Halomonas sp., isolated from a coastal aquaculture zone in Dongshan Bay.</title>
        <authorList>
            <person name="Lin W."/>
        </authorList>
    </citation>
    <scope>NUCLEOTIDE SEQUENCE</scope>
    <source>
        <strain evidence="5">Yzlin-01</strain>
    </source>
</reference>
<accession>A0ABT2EBR5</accession>
<dbReference type="CDD" id="cd00198">
    <property type="entry name" value="vWFA"/>
    <property type="match status" value="1"/>
</dbReference>
<evidence type="ECO:0000256" key="2">
    <source>
        <dbReference type="ARBA" id="ARBA00022525"/>
    </source>
</evidence>
<dbReference type="InterPro" id="IPR011049">
    <property type="entry name" value="Serralysin-like_metalloprot_C"/>
</dbReference>
<dbReference type="SUPFAM" id="SSF53300">
    <property type="entry name" value="vWA-like"/>
    <property type="match status" value="1"/>
</dbReference>
<organism evidence="5 6">
    <name type="scientific">Halomonas dongshanensis</name>
    <dbReference type="NCBI Taxonomy" id="2890835"/>
    <lineage>
        <taxon>Bacteria</taxon>
        <taxon>Pseudomonadati</taxon>
        <taxon>Pseudomonadota</taxon>
        <taxon>Gammaproteobacteria</taxon>
        <taxon>Oceanospirillales</taxon>
        <taxon>Halomonadaceae</taxon>
        <taxon>Halomonas</taxon>
    </lineage>
</organism>
<dbReference type="PROSITE" id="PS00330">
    <property type="entry name" value="HEMOLYSIN_CALCIUM"/>
    <property type="match status" value="1"/>
</dbReference>
<evidence type="ECO:0000313" key="6">
    <source>
        <dbReference type="Proteomes" id="UP001165542"/>
    </source>
</evidence>
<dbReference type="InterPro" id="IPR002035">
    <property type="entry name" value="VWF_A"/>
</dbReference>
<dbReference type="PROSITE" id="PS50234">
    <property type="entry name" value="VWFA"/>
    <property type="match status" value="1"/>
</dbReference>
<keyword evidence="6" id="KW-1185">Reference proteome</keyword>
<dbReference type="RefSeq" id="WP_259035540.1">
    <property type="nucleotide sequence ID" value="NZ_JAJISC010000003.1"/>
</dbReference>
<dbReference type="InterPro" id="IPR001343">
    <property type="entry name" value="Hemolysn_Ca-bd"/>
</dbReference>
<dbReference type="InterPro" id="IPR019960">
    <property type="entry name" value="T1SS_VCA0849"/>
</dbReference>
<keyword evidence="3" id="KW-0106">Calcium</keyword>
<name>A0ABT2EBR5_9GAMM</name>
<keyword evidence="2" id="KW-0964">Secreted</keyword>
<dbReference type="SUPFAM" id="SSF51120">
    <property type="entry name" value="beta-Roll"/>
    <property type="match status" value="1"/>
</dbReference>
<sequence>VNATVTLGDGTQVGDTLVVVDGKGNELVNRPVTQADLDNGVSVTVTDLNASDTAISVTATVTDPAGNIAMATDTGVIDLVPVAEDGQLVGKEDVPLTITWDAFNISDADSADEELGVIITQLPEAGALQYKAADGSWQSVEENSHFTKAQIDAGELRFKPAANESGFDGYGGDGLGNQQADYAQFSFIPTDARNEGKEATLTIDIKPVADAPEVSIAIGETVVSERQTAIKVKHGNVTIDIRGDEIAAAGIDGKIIKPPFSDGNLNPGSANNTHGADVIALIGDFNKLVRGNQPVNSINGQDKDYVYLSKPYGSYSVALGEEHQNSGYDGSITDKATGIQISLNNIKGLIFGDGHTMMPVNAETTITQEGFDIVELDVSAKLVDIDGSELLSGITLTGIPEGVTVTSQAGFDVIKQSDGSWFIDNPDGQDLIDLGLQMKVPLSAGAFDVVASATSKEVVGFNDDGTPVVIDTATSTATTGIEQYNIIVGSPGNDGIEGSSGNDIIIGDVAGLQLVPGSDYNIAFMVDTSSSMGVKGIEDAKASLAEVFKALKASSIGEDAGKVNVFLTDFNTQVGKTVSVNLADEGALAKLQGTLDGMKYLRDKGTNYEDVFKTTANWFHSESVKGNPGTNLTYFITDGAPTFYQQNETTKPVIGSRSSKKWILDLDAIHYQPGQPVYENIDGTRREVIDKDGAVKQWNYSSGCGGGSWTSTVIGNVMADGKGGYEISELGGNGSSTTEEVLANSKAAFALLDGLSDINAIGIGASLNESLLSQFDSDGIVQANIDPEDLADAILGQNTVLPSGDDVVRGGEGNDIIFGDQVKFADIEGNGLPAMKAYIADKLGIDDPNALSAQQIHEYITENHDEFGRLGGAAGGNDILIGGEGDDILFGMGGNDTLIGGTGNDIMYGGTGANTFVWESGDQGSLQAPAVDQVMDFQLGRFNGSGEADRLDLADLLQGEDSGNIDQYIYAEQQGSDTVLHIKSDGGLKAGGDNADQRIVLKDVEMPEGSSSSDFIQSMLNDGQLKIDL</sequence>
<protein>
    <submittedName>
        <fullName evidence="5">Type I secretion C-terminal target domain-containing protein</fullName>
    </submittedName>
</protein>
<dbReference type="SMART" id="SM00327">
    <property type="entry name" value="VWA"/>
    <property type="match status" value="1"/>
</dbReference>
<dbReference type="InterPro" id="IPR018511">
    <property type="entry name" value="Hemolysin-typ_Ca-bd_CS"/>
</dbReference>
<dbReference type="EMBL" id="JAJISC010000003">
    <property type="protein sequence ID" value="MCS2609023.1"/>
    <property type="molecule type" value="Genomic_DNA"/>
</dbReference>
<proteinExistence type="predicted"/>
<feature type="non-terminal residue" evidence="5">
    <location>
        <position position="1"/>
    </location>
</feature>
<dbReference type="InterPro" id="IPR050557">
    <property type="entry name" value="RTX_toxin/Mannuronan_C5-epim"/>
</dbReference>